<keyword evidence="3" id="KW-0653">Protein transport</keyword>
<dbReference type="PROSITE" id="PS50005">
    <property type="entry name" value="TPR"/>
    <property type="match status" value="1"/>
</dbReference>
<evidence type="ECO:0000256" key="5">
    <source>
        <dbReference type="SAM" id="MobiDB-lite"/>
    </source>
</evidence>
<evidence type="ECO:0008006" key="8">
    <source>
        <dbReference type="Google" id="ProtNLM"/>
    </source>
</evidence>
<dbReference type="GO" id="GO:0019905">
    <property type="term" value="F:syntaxin binding"/>
    <property type="evidence" value="ECO:0007669"/>
    <property type="project" value="TreeGrafter"/>
</dbReference>
<keyword evidence="7" id="KW-1185">Reference proteome</keyword>
<dbReference type="SUPFAM" id="SSF48452">
    <property type="entry name" value="TPR-like"/>
    <property type="match status" value="1"/>
</dbReference>
<proteinExistence type="inferred from homology"/>
<dbReference type="GO" id="GO:0005774">
    <property type="term" value="C:vacuolar membrane"/>
    <property type="evidence" value="ECO:0007669"/>
    <property type="project" value="TreeGrafter"/>
</dbReference>
<evidence type="ECO:0000256" key="1">
    <source>
        <dbReference type="ARBA" id="ARBA00010050"/>
    </source>
</evidence>
<dbReference type="GO" id="GO:0005483">
    <property type="term" value="F:soluble NSF attachment protein activity"/>
    <property type="evidence" value="ECO:0007669"/>
    <property type="project" value="TreeGrafter"/>
</dbReference>
<protein>
    <recommendedName>
        <fullName evidence="8">Alpha-soluble NSF attachment protein</fullName>
    </recommendedName>
</protein>
<feature type="region of interest" description="Disordered" evidence="5">
    <location>
        <begin position="1"/>
        <end position="28"/>
    </location>
</feature>
<dbReference type="Gene3D" id="1.25.40.10">
    <property type="entry name" value="Tetratricopeptide repeat domain"/>
    <property type="match status" value="2"/>
</dbReference>
<sequence length="217" mass="24502">MHKSASVETSTRPQGRHGRADSERGGEFEKQAEKYEDAADLYSKAANCYKLGKNWDKAKMFFVKLAKAYLKLDSKHEAASAFVDAANCYKKAAKYLNEAMNLFLEIGQLNMAARYSKEVGDVYEQGQDLEKAREYFQRAADLFQSEEAIARQYICSNLLKYGVKGLLLNTGLCQLCRGDVVAITNSLERFQDLDPTFSGTREYKFLAKLCYAKVFAP</sequence>
<keyword evidence="2" id="KW-0813">Transport</keyword>
<reference evidence="6" key="1">
    <citation type="submission" date="2017-07" db="EMBL/GenBank/DDBJ databases">
        <title>Taro Niue Genome Assembly and Annotation.</title>
        <authorList>
            <person name="Atibalentja N."/>
            <person name="Keating K."/>
            <person name="Fields C.J."/>
        </authorList>
    </citation>
    <scope>NUCLEOTIDE SEQUENCE</scope>
    <source>
        <strain evidence="6">Niue_2</strain>
        <tissue evidence="6">Leaf</tissue>
    </source>
</reference>
<dbReference type="InterPro" id="IPR011990">
    <property type="entry name" value="TPR-like_helical_dom_sf"/>
</dbReference>
<comment type="caution">
    <text evidence="6">The sequence shown here is derived from an EMBL/GenBank/DDBJ whole genome shotgun (WGS) entry which is preliminary data.</text>
</comment>
<evidence type="ECO:0000256" key="4">
    <source>
        <dbReference type="PROSITE-ProRule" id="PRU00339"/>
    </source>
</evidence>
<accession>A0A843XL92</accession>
<keyword evidence="4" id="KW-0802">TPR repeat</keyword>
<dbReference type="GO" id="GO:0006886">
    <property type="term" value="P:intracellular protein transport"/>
    <property type="evidence" value="ECO:0007669"/>
    <property type="project" value="InterPro"/>
</dbReference>
<evidence type="ECO:0000313" key="6">
    <source>
        <dbReference type="EMBL" id="MQM20508.1"/>
    </source>
</evidence>
<evidence type="ECO:0000256" key="2">
    <source>
        <dbReference type="ARBA" id="ARBA00022448"/>
    </source>
</evidence>
<feature type="compositionally biased region" description="Basic and acidic residues" evidence="5">
    <location>
        <begin position="18"/>
        <end position="28"/>
    </location>
</feature>
<comment type="similarity">
    <text evidence="1">Belongs to the SNAP family.</text>
</comment>
<dbReference type="EMBL" id="NMUH01009888">
    <property type="protein sequence ID" value="MQM20508.1"/>
    <property type="molecule type" value="Genomic_DNA"/>
</dbReference>
<dbReference type="Pfam" id="PF14938">
    <property type="entry name" value="SNAP"/>
    <property type="match status" value="1"/>
</dbReference>
<dbReference type="InterPro" id="IPR000744">
    <property type="entry name" value="NSF_attach"/>
</dbReference>
<feature type="repeat" description="TPR" evidence="4">
    <location>
        <begin position="113"/>
        <end position="146"/>
    </location>
</feature>
<dbReference type="OrthoDB" id="9984275at2759"/>
<evidence type="ECO:0000313" key="7">
    <source>
        <dbReference type="Proteomes" id="UP000652761"/>
    </source>
</evidence>
<gene>
    <name evidence="6" type="ORF">Taro_053530</name>
</gene>
<feature type="compositionally biased region" description="Polar residues" evidence="5">
    <location>
        <begin position="1"/>
        <end position="13"/>
    </location>
</feature>
<dbReference type="PANTHER" id="PTHR13768">
    <property type="entry name" value="SOLUBLE NSF ATTACHMENT PROTEIN SNAP"/>
    <property type="match status" value="1"/>
</dbReference>
<dbReference type="Proteomes" id="UP000652761">
    <property type="component" value="Unassembled WGS sequence"/>
</dbReference>
<organism evidence="6 7">
    <name type="scientific">Colocasia esculenta</name>
    <name type="common">Wild taro</name>
    <name type="synonym">Arum esculentum</name>
    <dbReference type="NCBI Taxonomy" id="4460"/>
    <lineage>
        <taxon>Eukaryota</taxon>
        <taxon>Viridiplantae</taxon>
        <taxon>Streptophyta</taxon>
        <taxon>Embryophyta</taxon>
        <taxon>Tracheophyta</taxon>
        <taxon>Spermatophyta</taxon>
        <taxon>Magnoliopsida</taxon>
        <taxon>Liliopsida</taxon>
        <taxon>Araceae</taxon>
        <taxon>Aroideae</taxon>
        <taxon>Colocasieae</taxon>
        <taxon>Colocasia</taxon>
    </lineage>
</organism>
<dbReference type="GO" id="GO:0031201">
    <property type="term" value="C:SNARE complex"/>
    <property type="evidence" value="ECO:0007669"/>
    <property type="project" value="TreeGrafter"/>
</dbReference>
<name>A0A843XL92_COLES</name>
<evidence type="ECO:0000256" key="3">
    <source>
        <dbReference type="ARBA" id="ARBA00022927"/>
    </source>
</evidence>
<dbReference type="InterPro" id="IPR019734">
    <property type="entry name" value="TPR_rpt"/>
</dbReference>
<dbReference type="GO" id="GO:0035494">
    <property type="term" value="P:SNARE complex disassembly"/>
    <property type="evidence" value="ECO:0007669"/>
    <property type="project" value="TreeGrafter"/>
</dbReference>
<dbReference type="PANTHER" id="PTHR13768:SF8">
    <property type="entry name" value="ALPHA-SOLUBLE NSF ATTACHMENT PROTEIN"/>
    <property type="match status" value="1"/>
</dbReference>
<dbReference type="AlphaFoldDB" id="A0A843XL92"/>